<dbReference type="InterPro" id="IPR012588">
    <property type="entry name" value="Exosome-assoc_fac_Rrp6_N"/>
</dbReference>
<name>A0A178ZGC5_9EURO</name>
<dbReference type="SMART" id="SM00474">
    <property type="entry name" value="35EXOc"/>
    <property type="match status" value="1"/>
</dbReference>
<accession>A0A178ZGC5</accession>
<dbReference type="Pfam" id="PF08066">
    <property type="entry name" value="PMC2NT"/>
    <property type="match status" value="1"/>
</dbReference>
<dbReference type="InterPro" id="IPR049559">
    <property type="entry name" value="Rrp6p-like_exo"/>
</dbReference>
<dbReference type="GO" id="GO:0071037">
    <property type="term" value="P:nuclear polyadenylation-dependent snRNA catabolic process"/>
    <property type="evidence" value="ECO:0007669"/>
    <property type="project" value="TreeGrafter"/>
</dbReference>
<dbReference type="PANTHER" id="PTHR12124">
    <property type="entry name" value="POLYMYOSITIS/SCLERODERMA AUTOANTIGEN-RELATED"/>
    <property type="match status" value="1"/>
</dbReference>
<feature type="region of interest" description="Disordered" evidence="9">
    <location>
        <begin position="742"/>
        <end position="833"/>
    </location>
</feature>
<keyword evidence="5" id="KW-0271">Exosome</keyword>
<dbReference type="Gene3D" id="3.30.420.10">
    <property type="entry name" value="Ribonuclease H-like superfamily/Ribonuclease H"/>
    <property type="match status" value="1"/>
</dbReference>
<dbReference type="GO" id="GO:0071039">
    <property type="term" value="P:nuclear polyadenylation-dependent CUT catabolic process"/>
    <property type="evidence" value="ECO:0007669"/>
    <property type="project" value="TreeGrafter"/>
</dbReference>
<evidence type="ECO:0000256" key="3">
    <source>
        <dbReference type="ARBA" id="ARBA00022722"/>
    </source>
</evidence>
<dbReference type="GO" id="GO:0071044">
    <property type="term" value="P:histone mRNA catabolic process"/>
    <property type="evidence" value="ECO:0007669"/>
    <property type="project" value="TreeGrafter"/>
</dbReference>
<dbReference type="GO" id="GO:0071035">
    <property type="term" value="P:nuclear polyadenylation-dependent rRNA catabolic process"/>
    <property type="evidence" value="ECO:0007669"/>
    <property type="project" value="TreeGrafter"/>
</dbReference>
<feature type="compositionally biased region" description="Basic and acidic residues" evidence="9">
    <location>
        <begin position="656"/>
        <end position="667"/>
    </location>
</feature>
<evidence type="ECO:0000256" key="4">
    <source>
        <dbReference type="ARBA" id="ARBA00022801"/>
    </source>
</evidence>
<dbReference type="PANTHER" id="PTHR12124:SF47">
    <property type="entry name" value="EXOSOME COMPONENT 10"/>
    <property type="match status" value="1"/>
</dbReference>
<dbReference type="GO" id="GO:0000176">
    <property type="term" value="C:nuclear exosome (RNase complex)"/>
    <property type="evidence" value="ECO:0007669"/>
    <property type="project" value="InterPro"/>
</dbReference>
<proteinExistence type="inferred from homology"/>
<evidence type="ECO:0000256" key="8">
    <source>
        <dbReference type="ARBA" id="ARBA00043957"/>
    </source>
</evidence>
<dbReference type="GO" id="GO:0003727">
    <property type="term" value="F:single-stranded RNA binding"/>
    <property type="evidence" value="ECO:0007669"/>
    <property type="project" value="TreeGrafter"/>
</dbReference>
<dbReference type="STRING" id="1367422.A0A178ZGC5"/>
<evidence type="ECO:0000256" key="9">
    <source>
        <dbReference type="SAM" id="MobiDB-lite"/>
    </source>
</evidence>
<keyword evidence="12" id="KW-1185">Reference proteome</keyword>
<dbReference type="FunFam" id="3.30.420.10:FF:000059">
    <property type="entry name" value="Exosome complex exonuclease Rrp6"/>
    <property type="match status" value="1"/>
</dbReference>
<comment type="subcellular location">
    <subcellularLocation>
        <location evidence="1">Nucleus</location>
    </subcellularLocation>
</comment>
<evidence type="ECO:0000259" key="10">
    <source>
        <dbReference type="PROSITE" id="PS50967"/>
    </source>
</evidence>
<dbReference type="CDD" id="cd06147">
    <property type="entry name" value="Rrp6p_like_exo"/>
    <property type="match status" value="1"/>
</dbReference>
<evidence type="ECO:0000313" key="11">
    <source>
        <dbReference type="EMBL" id="OAP58849.1"/>
    </source>
</evidence>
<sequence>MDLNADFKSFQNLVQASLIDVTRSATQVSNQDLGFHRSSSDKISRALDRQNAHLLRLTNKLLKAATQDTSLKPPTLQNQDSVEDNWRGIVDVVDGLLEKADSSLDEFSGIFKPQNAAPQDSEPSSMSTKTGLGLQRWAAGNIQKPQTFFERQVNNSDSTPFKPLLQTKPHALVPLEESIGNEETGYRHPYAQEIERYQYPPTVYKFKQPIAFRPIDESEHIFVDTEEGVLDMLEELKDADEIAIDLEHNDMRSYVGMVCLMQISTRKKDWIIDTLKPWREKLQILNQVFANPKILKVLHGSNMDVIWLQRDLGLYIVGLFDTYHAACALQFQGKGLKHLLFQFANVHAQKQYQLADWRVRPLPKDLVDYARSDTHYLLTIYDHMRNLLVNGSSPNVNLTDYVLMQSKKEALQVYTRQKYDLETGGGQLGWFAMLTQRYINLSKEQLGVFRALHAWRDRKARELDEGIQYILPNKTLWRVAENMPTSVFNFHQTCRGDSKLVSDRIPEIIEVVKQGKIEGKNGKSREELVQHCETVLGLKAVRPREKKQHPQSTYSGLGATLKQLAAGPISASPDHVDLTPAVNRSSASMFWGGVTPQCQRSSTDITIATAALSSMVPLRLLATTEEAAKAEGALVQPASESALTKPTKALHPEAPTAKDRLRSKDDEIFTLNELSRSKGKKRKTDDSHQDASDDGLTVIVSHNGKMIGVAKGTTTAGDEAFSTSPSSQFPSSTSTFLYPEVEAKREAKRRKKAEKKALRDSRKAAEDAQAQATEPFDYASAPSLFKPSLQSSTQQGQERKVINPFAKALDTSTGARRAKMGKELPGKSMTFNS</sequence>
<keyword evidence="3" id="KW-0540">Nuclease</keyword>
<dbReference type="GO" id="GO:0005730">
    <property type="term" value="C:nucleolus"/>
    <property type="evidence" value="ECO:0007669"/>
    <property type="project" value="TreeGrafter"/>
</dbReference>
<keyword evidence="6" id="KW-0269">Exonuclease</keyword>
<dbReference type="Pfam" id="PF01612">
    <property type="entry name" value="DNA_pol_A_exo1"/>
    <property type="match status" value="1"/>
</dbReference>
<dbReference type="GO" id="GO:0000467">
    <property type="term" value="P:exonucleolytic trimming to generate mature 3'-end of 5.8S rRNA from tricistronic rRNA transcript (SSU-rRNA, 5.8S rRNA, LSU-rRNA)"/>
    <property type="evidence" value="ECO:0007669"/>
    <property type="project" value="InterPro"/>
</dbReference>
<comment type="similarity">
    <text evidence="8">Belongs to the exosome component 10/RRP6 family.</text>
</comment>
<dbReference type="Gene3D" id="1.10.150.80">
    <property type="entry name" value="HRDC domain"/>
    <property type="match status" value="1"/>
</dbReference>
<dbReference type="InterPro" id="IPR002562">
    <property type="entry name" value="3'-5'_exonuclease_dom"/>
</dbReference>
<keyword evidence="4" id="KW-0378">Hydrolase</keyword>
<feature type="region of interest" description="Disordered" evidence="9">
    <location>
        <begin position="634"/>
        <end position="696"/>
    </location>
</feature>
<evidence type="ECO:0000313" key="12">
    <source>
        <dbReference type="Proteomes" id="UP000078343"/>
    </source>
</evidence>
<dbReference type="InterPro" id="IPR012337">
    <property type="entry name" value="RNaseH-like_sf"/>
</dbReference>
<dbReference type="PROSITE" id="PS50967">
    <property type="entry name" value="HRDC"/>
    <property type="match status" value="1"/>
</dbReference>
<dbReference type="GeneID" id="30010314"/>
<dbReference type="SUPFAM" id="SSF53098">
    <property type="entry name" value="Ribonuclease H-like"/>
    <property type="match status" value="1"/>
</dbReference>
<evidence type="ECO:0000256" key="5">
    <source>
        <dbReference type="ARBA" id="ARBA00022835"/>
    </source>
</evidence>
<dbReference type="AlphaFoldDB" id="A0A178ZGC5"/>
<feature type="domain" description="HRDC" evidence="10">
    <location>
        <begin position="442"/>
        <end position="522"/>
    </location>
</feature>
<organism evidence="11 12">
    <name type="scientific">Fonsecaea erecta</name>
    <dbReference type="NCBI Taxonomy" id="1367422"/>
    <lineage>
        <taxon>Eukaryota</taxon>
        <taxon>Fungi</taxon>
        <taxon>Dikarya</taxon>
        <taxon>Ascomycota</taxon>
        <taxon>Pezizomycotina</taxon>
        <taxon>Eurotiomycetes</taxon>
        <taxon>Chaetothyriomycetidae</taxon>
        <taxon>Chaetothyriales</taxon>
        <taxon>Herpotrichiellaceae</taxon>
        <taxon>Fonsecaea</taxon>
    </lineage>
</organism>
<keyword evidence="2" id="KW-0698">rRNA processing</keyword>
<dbReference type="GO" id="GO:0000175">
    <property type="term" value="F:3'-5'-RNA exonuclease activity"/>
    <property type="evidence" value="ECO:0007669"/>
    <property type="project" value="InterPro"/>
</dbReference>
<evidence type="ECO:0000256" key="7">
    <source>
        <dbReference type="ARBA" id="ARBA00023242"/>
    </source>
</evidence>
<feature type="compositionally biased region" description="Basic and acidic residues" evidence="9">
    <location>
        <begin position="755"/>
        <end position="766"/>
    </location>
</feature>
<dbReference type="GO" id="GO:0071036">
    <property type="term" value="P:nuclear polyadenylation-dependent snoRNA catabolic process"/>
    <property type="evidence" value="ECO:0007669"/>
    <property type="project" value="TreeGrafter"/>
</dbReference>
<dbReference type="GO" id="GO:0071040">
    <property type="term" value="P:nuclear polyadenylation-dependent antisense transcript catabolic process"/>
    <property type="evidence" value="ECO:0007669"/>
    <property type="project" value="TreeGrafter"/>
</dbReference>
<gene>
    <name evidence="11" type="ORF">AYL99_06146</name>
</gene>
<protein>
    <recommendedName>
        <fullName evidence="10">HRDC domain-containing protein</fullName>
    </recommendedName>
</protein>
<keyword evidence="7" id="KW-0539">Nucleus</keyword>
<dbReference type="OrthoDB" id="2250022at2759"/>
<dbReference type="Proteomes" id="UP000078343">
    <property type="component" value="Unassembled WGS sequence"/>
</dbReference>
<reference evidence="11 12" key="1">
    <citation type="submission" date="2016-04" db="EMBL/GenBank/DDBJ databases">
        <title>Draft genome of Fonsecaea erecta CBS 125763.</title>
        <authorList>
            <person name="Weiss V.A."/>
            <person name="Vicente V.A."/>
            <person name="Raittz R.T."/>
            <person name="Moreno L.F."/>
            <person name="De Souza E.M."/>
            <person name="Pedrosa F.O."/>
            <person name="Steffens M.B."/>
            <person name="Faoro H."/>
            <person name="Tadra-Sfeir M.Z."/>
            <person name="Najafzadeh M.J."/>
            <person name="Felipe M.S."/>
            <person name="Teixeira M."/>
            <person name="Sun J."/>
            <person name="Xi L."/>
            <person name="Gomes R."/>
            <person name="De Azevedo C.M."/>
            <person name="Salgado C.G."/>
            <person name="Da Silva M.B."/>
            <person name="Nascimento M.F."/>
            <person name="Queiroz-Telles F."/>
            <person name="Attili D.S."/>
            <person name="Gorbushina A."/>
        </authorList>
    </citation>
    <scope>NUCLEOTIDE SEQUENCE [LARGE SCALE GENOMIC DNA]</scope>
    <source>
        <strain evidence="11 12">CBS 125763</strain>
    </source>
</reference>
<dbReference type="RefSeq" id="XP_018692216.1">
    <property type="nucleotide sequence ID" value="XM_018837656.1"/>
</dbReference>
<dbReference type="GO" id="GO:0071038">
    <property type="term" value="P:TRAMP-dependent tRNA surveillance pathway"/>
    <property type="evidence" value="ECO:0007669"/>
    <property type="project" value="TreeGrafter"/>
</dbReference>
<dbReference type="InterPro" id="IPR002121">
    <property type="entry name" value="HRDC_dom"/>
</dbReference>
<evidence type="ECO:0000256" key="1">
    <source>
        <dbReference type="ARBA" id="ARBA00004123"/>
    </source>
</evidence>
<dbReference type="GO" id="GO:0000166">
    <property type="term" value="F:nucleotide binding"/>
    <property type="evidence" value="ECO:0007669"/>
    <property type="project" value="InterPro"/>
</dbReference>
<dbReference type="InterPro" id="IPR036397">
    <property type="entry name" value="RNaseH_sf"/>
</dbReference>
<evidence type="ECO:0000256" key="2">
    <source>
        <dbReference type="ARBA" id="ARBA00022552"/>
    </source>
</evidence>
<comment type="caution">
    <text evidence="11">The sequence shown here is derived from an EMBL/GenBank/DDBJ whole genome shotgun (WGS) entry which is preliminary data.</text>
</comment>
<dbReference type="Pfam" id="PF00570">
    <property type="entry name" value="HRDC"/>
    <property type="match status" value="1"/>
</dbReference>
<dbReference type="InterPro" id="IPR044876">
    <property type="entry name" value="HRDC_dom_sf"/>
</dbReference>
<dbReference type="GO" id="GO:0071051">
    <property type="term" value="P:poly(A)-dependent snoRNA 3'-end processing"/>
    <property type="evidence" value="ECO:0007669"/>
    <property type="project" value="TreeGrafter"/>
</dbReference>
<dbReference type="EMBL" id="LVYI01000005">
    <property type="protein sequence ID" value="OAP58849.1"/>
    <property type="molecule type" value="Genomic_DNA"/>
</dbReference>
<dbReference type="SMART" id="SM00341">
    <property type="entry name" value="HRDC"/>
    <property type="match status" value="1"/>
</dbReference>
<evidence type="ECO:0000256" key="6">
    <source>
        <dbReference type="ARBA" id="ARBA00022839"/>
    </source>
</evidence>
<dbReference type="SUPFAM" id="SSF47819">
    <property type="entry name" value="HRDC-like"/>
    <property type="match status" value="1"/>
</dbReference>
<dbReference type="InterPro" id="IPR045092">
    <property type="entry name" value="Rrp6-like"/>
</dbReference>
<dbReference type="InterPro" id="IPR010997">
    <property type="entry name" value="HRDC-like_sf"/>
</dbReference>